<organism evidence="1 2">
    <name type="scientific">Aromatoleum aromaticum (strain DSM 19018 / LMG 30748 / EbN1)</name>
    <name type="common">Azoarcus sp. (strain EbN1)</name>
    <dbReference type="NCBI Taxonomy" id="76114"/>
    <lineage>
        <taxon>Bacteria</taxon>
        <taxon>Pseudomonadati</taxon>
        <taxon>Pseudomonadota</taxon>
        <taxon>Betaproteobacteria</taxon>
        <taxon>Rhodocyclales</taxon>
        <taxon>Rhodocyclaceae</taxon>
        <taxon>Aromatoleum</taxon>
    </lineage>
</organism>
<evidence type="ECO:0000313" key="2">
    <source>
        <dbReference type="Proteomes" id="UP000006552"/>
    </source>
</evidence>
<keyword evidence="1" id="KW-0614">Plasmid</keyword>
<dbReference type="KEGG" id="eba:p1B345"/>
<dbReference type="OrthoDB" id="9178385at2"/>
<gene>
    <name evidence="1" type="ORF">p1B345</name>
</gene>
<keyword evidence="2" id="KW-1185">Reference proteome</keyword>
<dbReference type="Proteomes" id="UP000006552">
    <property type="component" value="Plasmid 1"/>
</dbReference>
<proteinExistence type="predicted"/>
<protein>
    <submittedName>
        <fullName evidence="1">Uncharacterized protein</fullName>
    </submittedName>
</protein>
<dbReference type="EMBL" id="CR555307">
    <property type="protein sequence ID" value="CAI10507.1"/>
    <property type="molecule type" value="Genomic_DNA"/>
</dbReference>
<dbReference type="RefSeq" id="WP_011254672.1">
    <property type="nucleotide sequence ID" value="NC_006823.1"/>
</dbReference>
<dbReference type="AlphaFoldDB" id="Q5NWQ7"/>
<name>Q5NWQ7_AROAE</name>
<reference evidence="1 2" key="1">
    <citation type="journal article" date="2005" name="Arch. Microbiol.">
        <title>The genome sequence of an anaerobic aromatic-degrading denitrifying bacterium, strain EbN1.</title>
        <authorList>
            <person name="Rabus R."/>
            <person name="Kube M."/>
            <person name="Heider J."/>
            <person name="Beck A."/>
            <person name="Heitmann K."/>
            <person name="Widdel F."/>
            <person name="Reinhardt R."/>
        </authorList>
    </citation>
    <scope>NUCLEOTIDE SEQUENCE [LARGE SCALE GENOMIC DNA]</scope>
    <source>
        <strain evidence="1 2">EbN1</strain>
        <plasmid evidence="2">Plasmid pAzo1</plasmid>
    </source>
</reference>
<dbReference type="HOGENOM" id="CLU_1122782_0_0_4"/>
<evidence type="ECO:0000313" key="1">
    <source>
        <dbReference type="EMBL" id="CAI10507.1"/>
    </source>
</evidence>
<geneLocation type="plasmid" evidence="2">
    <name>pAzo1</name>
</geneLocation>
<sequence>MNYKKLLLPVDIKLPEKVMLENGTMFVTFQTLDELCKFWQEHKNQFDFACTGDCDDDVGFLRRYEWVFGNSKSEIVRTVLRWGKSGLAFEFFDWAKDDPSSHLGWFSDREYERNLRIEKGFWSDEDEAAYQADCICRSPETYRGYWRLMSTADPSLYLEERVNYWIDCEELIDPNMPVLEVEKILLEYIFESLYCGNFGEFASHDRASIEETIAYWREEEAIGRGCYGNEDQVDLCSCSALSAVQKK</sequence>
<accession>Q5NWQ7</accession>